<feature type="signal peptide" evidence="2">
    <location>
        <begin position="1"/>
        <end position="20"/>
    </location>
</feature>
<reference evidence="4" key="1">
    <citation type="submission" date="2015-09" db="EMBL/GenBank/DDBJ databases">
        <authorList>
            <person name="Daims H."/>
        </authorList>
    </citation>
    <scope>NUCLEOTIDE SEQUENCE [LARGE SCALE GENOMIC DNA]</scope>
</reference>
<gene>
    <name evidence="3" type="ORF">NITINOP_1248</name>
</gene>
<evidence type="ECO:0008006" key="5">
    <source>
        <dbReference type="Google" id="ProtNLM"/>
    </source>
</evidence>
<name>A0A0S4KR36_9BACT</name>
<proteinExistence type="predicted"/>
<protein>
    <recommendedName>
        <fullName evidence="5">Secreted protein</fullName>
    </recommendedName>
</protein>
<evidence type="ECO:0000256" key="2">
    <source>
        <dbReference type="SAM" id="SignalP"/>
    </source>
</evidence>
<dbReference type="AlphaFoldDB" id="A0A0S4KR36"/>
<feature type="region of interest" description="Disordered" evidence="1">
    <location>
        <begin position="39"/>
        <end position="80"/>
    </location>
</feature>
<keyword evidence="2" id="KW-0732">Signal</keyword>
<sequence length="80" mass="8587">MKWVSLVVMAATLHACGVVGAPVAPETIGVAPVIERQKLKQEPAEVRETEDSPSLGTNETDPMPQAQDEELLPLRPVGTR</sequence>
<evidence type="ECO:0000256" key="1">
    <source>
        <dbReference type="SAM" id="MobiDB-lite"/>
    </source>
</evidence>
<organism evidence="3 4">
    <name type="scientific">Candidatus Nitrospira inopinata</name>
    <dbReference type="NCBI Taxonomy" id="1715989"/>
    <lineage>
        <taxon>Bacteria</taxon>
        <taxon>Pseudomonadati</taxon>
        <taxon>Nitrospirota</taxon>
        <taxon>Nitrospiria</taxon>
        <taxon>Nitrospirales</taxon>
        <taxon>Nitrospiraceae</taxon>
        <taxon>Nitrospira</taxon>
    </lineage>
</organism>
<evidence type="ECO:0000313" key="3">
    <source>
        <dbReference type="EMBL" id="CUQ66223.1"/>
    </source>
</evidence>
<feature type="compositionally biased region" description="Basic and acidic residues" evidence="1">
    <location>
        <begin position="39"/>
        <end position="50"/>
    </location>
</feature>
<evidence type="ECO:0000313" key="4">
    <source>
        <dbReference type="Proteomes" id="UP000066284"/>
    </source>
</evidence>
<dbReference type="RefSeq" id="WP_062484130.1">
    <property type="nucleotide sequence ID" value="NZ_LN885086.1"/>
</dbReference>
<dbReference type="STRING" id="1715989.NITINOP_1248"/>
<dbReference type="OrthoDB" id="9812487at2"/>
<dbReference type="KEGG" id="nio:NITINOP_1248"/>
<feature type="chain" id="PRO_5006623551" description="Secreted protein" evidence="2">
    <location>
        <begin position="21"/>
        <end position="80"/>
    </location>
</feature>
<accession>A0A0S4KR36</accession>
<keyword evidence="4" id="KW-1185">Reference proteome</keyword>
<dbReference type="EMBL" id="LN885086">
    <property type="protein sequence ID" value="CUQ66223.1"/>
    <property type="molecule type" value="Genomic_DNA"/>
</dbReference>
<dbReference type="Proteomes" id="UP000066284">
    <property type="component" value="Chromosome 1"/>
</dbReference>